<dbReference type="SMART" id="SM00342">
    <property type="entry name" value="HTH_ARAC"/>
    <property type="match status" value="1"/>
</dbReference>
<dbReference type="Pfam" id="PF00512">
    <property type="entry name" value="HisKA"/>
    <property type="match status" value="1"/>
</dbReference>
<evidence type="ECO:0000256" key="8">
    <source>
        <dbReference type="ARBA" id="ARBA00023163"/>
    </source>
</evidence>
<comment type="caution">
    <text evidence="14">The sequence shown here is derived from an EMBL/GenBank/DDBJ whole genome shotgun (WGS) entry which is preliminary data.</text>
</comment>
<keyword evidence="4" id="KW-0808">Transferase</keyword>
<keyword evidence="3 9" id="KW-0597">Phosphoprotein</keyword>
<dbReference type="InterPro" id="IPR036890">
    <property type="entry name" value="HATPase_C_sf"/>
</dbReference>
<dbReference type="FunFam" id="3.30.565.10:FF:000006">
    <property type="entry name" value="Sensor histidine kinase WalK"/>
    <property type="match status" value="1"/>
</dbReference>
<dbReference type="InterPro" id="IPR005467">
    <property type="entry name" value="His_kinase_dom"/>
</dbReference>
<evidence type="ECO:0000259" key="12">
    <source>
        <dbReference type="PROSITE" id="PS50109"/>
    </source>
</evidence>
<keyword evidence="8" id="KW-0804">Transcription</keyword>
<keyword evidence="10" id="KW-0732">Signal</keyword>
<dbReference type="PROSITE" id="PS01124">
    <property type="entry name" value="HTH_ARAC_FAMILY_2"/>
    <property type="match status" value="1"/>
</dbReference>
<evidence type="ECO:0000313" key="15">
    <source>
        <dbReference type="Proteomes" id="UP000576209"/>
    </source>
</evidence>
<dbReference type="InterPro" id="IPR009057">
    <property type="entry name" value="Homeodomain-like_sf"/>
</dbReference>
<evidence type="ECO:0000259" key="11">
    <source>
        <dbReference type="PROSITE" id="PS01124"/>
    </source>
</evidence>
<dbReference type="InterPro" id="IPR036097">
    <property type="entry name" value="HisK_dim/P_sf"/>
</dbReference>
<keyword evidence="15" id="KW-1185">Reference proteome</keyword>
<evidence type="ECO:0000256" key="2">
    <source>
        <dbReference type="ARBA" id="ARBA00012438"/>
    </source>
</evidence>
<dbReference type="Pfam" id="PF02518">
    <property type="entry name" value="HATPase_c"/>
    <property type="match status" value="1"/>
</dbReference>
<dbReference type="InterPro" id="IPR011123">
    <property type="entry name" value="Y_Y_Y"/>
</dbReference>
<dbReference type="InterPro" id="IPR004358">
    <property type="entry name" value="Sig_transdc_His_kin-like_C"/>
</dbReference>
<comment type="catalytic activity">
    <reaction evidence="1">
        <text>ATP + protein L-histidine = ADP + protein N-phospho-L-histidine.</text>
        <dbReference type="EC" id="2.7.13.3"/>
    </reaction>
</comment>
<dbReference type="SMART" id="SM00388">
    <property type="entry name" value="HisKA"/>
    <property type="match status" value="1"/>
</dbReference>
<dbReference type="RefSeq" id="WP_183496647.1">
    <property type="nucleotide sequence ID" value="NZ_JACIFF010000008.1"/>
</dbReference>
<evidence type="ECO:0000256" key="5">
    <source>
        <dbReference type="ARBA" id="ARBA00022777"/>
    </source>
</evidence>
<dbReference type="GO" id="GO:0043565">
    <property type="term" value="F:sequence-specific DNA binding"/>
    <property type="evidence" value="ECO:0007669"/>
    <property type="project" value="InterPro"/>
</dbReference>
<name>A0A840EEP3_9BACT</name>
<keyword evidence="6" id="KW-0805">Transcription regulation</keyword>
<feature type="chain" id="PRO_5032966845" description="histidine kinase" evidence="10">
    <location>
        <begin position="20"/>
        <end position="1376"/>
    </location>
</feature>
<dbReference type="InterPro" id="IPR011006">
    <property type="entry name" value="CheY-like_superfamily"/>
</dbReference>
<accession>A0A840EEP3</accession>
<evidence type="ECO:0000256" key="9">
    <source>
        <dbReference type="PROSITE-ProRule" id="PRU00169"/>
    </source>
</evidence>
<dbReference type="Gene3D" id="1.10.287.130">
    <property type="match status" value="1"/>
</dbReference>
<dbReference type="InterPro" id="IPR011047">
    <property type="entry name" value="Quinoprotein_ADH-like_sf"/>
</dbReference>
<dbReference type="GO" id="GO:0000155">
    <property type="term" value="F:phosphorelay sensor kinase activity"/>
    <property type="evidence" value="ECO:0007669"/>
    <property type="project" value="InterPro"/>
</dbReference>
<evidence type="ECO:0000256" key="3">
    <source>
        <dbReference type="ARBA" id="ARBA00022553"/>
    </source>
</evidence>
<dbReference type="InterPro" id="IPR003661">
    <property type="entry name" value="HisK_dim/P_dom"/>
</dbReference>
<evidence type="ECO:0000256" key="10">
    <source>
        <dbReference type="SAM" id="SignalP"/>
    </source>
</evidence>
<dbReference type="Proteomes" id="UP000576209">
    <property type="component" value="Unassembled WGS sequence"/>
</dbReference>
<dbReference type="PROSITE" id="PS50110">
    <property type="entry name" value="RESPONSE_REGULATORY"/>
    <property type="match status" value="1"/>
</dbReference>
<evidence type="ECO:0000256" key="7">
    <source>
        <dbReference type="ARBA" id="ARBA00023125"/>
    </source>
</evidence>
<proteinExistence type="predicted"/>
<dbReference type="CDD" id="cd17574">
    <property type="entry name" value="REC_OmpR"/>
    <property type="match status" value="1"/>
</dbReference>
<dbReference type="PRINTS" id="PR00344">
    <property type="entry name" value="BCTRLSENSOR"/>
</dbReference>
<evidence type="ECO:0000256" key="6">
    <source>
        <dbReference type="ARBA" id="ARBA00023015"/>
    </source>
</evidence>
<dbReference type="SUPFAM" id="SSF55874">
    <property type="entry name" value="ATPase domain of HSP90 chaperone/DNA topoisomerase II/histidine kinase"/>
    <property type="match status" value="1"/>
</dbReference>
<dbReference type="Pfam" id="PF07495">
    <property type="entry name" value="Y_Y_Y"/>
    <property type="match status" value="1"/>
</dbReference>
<dbReference type="Gene3D" id="2.60.40.10">
    <property type="entry name" value="Immunoglobulins"/>
    <property type="match status" value="1"/>
</dbReference>
<dbReference type="SUPFAM" id="SSF46689">
    <property type="entry name" value="Homeodomain-like"/>
    <property type="match status" value="1"/>
</dbReference>
<dbReference type="SMART" id="SM00448">
    <property type="entry name" value="REC"/>
    <property type="match status" value="1"/>
</dbReference>
<dbReference type="Pfam" id="PF00072">
    <property type="entry name" value="Response_reg"/>
    <property type="match status" value="1"/>
</dbReference>
<dbReference type="PROSITE" id="PS50109">
    <property type="entry name" value="HIS_KIN"/>
    <property type="match status" value="1"/>
</dbReference>
<sequence>MCRLILLLSILSGTLIGQSASTPPYFGFERFDMPGNVPSRHIQTVTQDSFGFMWFGSQNGLHRWDGYQFRTYRHAPDRAGSLPNNYVEYLYVTRNGELWIGTGGGGLARFDYGTEHFVSFRYLEKDPATLSNDFVSKIDEDHAGNLWVATGNGVNILDRETGRFQRFLPDPADSTSLSYQICRDLHVDARGTVWIATGPFWETDDAGGLNRYRPATNDFVRYLHDPNDRNSLLSNKVAMVTEDSRGRLWVGTKGNGLHLLDPQTDRFTRTRDDAPGSPLSAPYLKDTRLLHTSFLHEDREGKFWIGVWDGGLKYYDPETGFTRTFRFEAGVDNGFTENGWWNMYESRDGSRWVWTADEASAVYRVTVKQSVFDHYAFTDPQDAALSFLDDENGAVLIGTQRSGLRKLAHDKLLAEPVVPLNGITKIVSDRQGGYWLLSDAPNRLSHWDSRNDRVTHPDVPHDHISDILLDADDQLWALTPLSHQLHVYDARQSKFIAYDYLTSETEGVSPTKNALMTLDGEGDIWLVGGVRKGGETIVHYVRYDPARRSPYAAGTPNLRGFVGRPAKEMEGGDPNHVYSVEAGECACIWICTTSSVKRLSVQTNNFATHLIPNKDLPYFAGLQEAGPTGTWLLTDRLVNFDAATGNQKFFPLGAGLRPFHGQRSTLYRAENGRLFFGVNGGFHRFDPATLEEHTAKERGPEVALLNFKLPYIAGDESANDGPNAPVYTLDNVELSAGQSAFDLSFFATDFSNPAGNKYQFQLEGYDNGWRTAGEEHRASYVKVPPGDYLFRVRAATANSDWGPETVLPVYLAAPWWASPWAYAGYAALLAGLLYALYWFQLNRRLAVAESARLKELDTVKSELYTNITHEFRTPLTVIMGLADQLRERGCNGDWSTAAQSLTVIERNGRQLLRSVNEMLDLAKLESGHLELAPVHADVISFVKYLCESFESHAAERGVELIVYTETDELLMDYDPQALTVIVSNLLSNAIKFSAAGESVFLHLKHAMAGTQEQCFLRVKDAGRGIDPADLPYIFDRFYQAGNEGIHKGEGTGIGLALTREMVTYLGGTIEVESTPERGSAFTVLLPVTRTACSKDIAPASPPKHTIAVPERTFIVADTATDRPLALVVEDNHDVAHYLRECLESKYAIVHATDGGAGETIAYDRLPDIVISDVMMPVKDGFALCEALKNDARTDHIPVILLTGRATERDRLRGLGVGADAYLAKPFSRAELFTRIDQLLRLRKKLIRRVDTDPFKHFLRATGTAPETKFLQRTIRIILDDLDNADINALYLARKLHMSESQLYRKLKAITGKSTAIFIRSIRLQRAKELLHTTELSVSEIGYAVGFRDASWFSRAFKTEFGFAPSGVREAAARELH</sequence>
<evidence type="ECO:0000256" key="1">
    <source>
        <dbReference type="ARBA" id="ARBA00000085"/>
    </source>
</evidence>
<dbReference type="EC" id="2.7.13.3" evidence="2"/>
<dbReference type="InterPro" id="IPR003594">
    <property type="entry name" value="HATPase_dom"/>
</dbReference>
<dbReference type="SUPFAM" id="SSF50998">
    <property type="entry name" value="Quinoprotein alcohol dehydrogenase-like"/>
    <property type="match status" value="1"/>
</dbReference>
<reference evidence="14 15" key="1">
    <citation type="submission" date="2020-08" db="EMBL/GenBank/DDBJ databases">
        <title>Genomic Encyclopedia of Type Strains, Phase IV (KMG-IV): sequencing the most valuable type-strain genomes for metagenomic binning, comparative biology and taxonomic classification.</title>
        <authorList>
            <person name="Goeker M."/>
        </authorList>
    </citation>
    <scope>NUCLEOTIDE SEQUENCE [LARGE SCALE GENOMIC DNA]</scope>
    <source>
        <strain evidence="14 15">DSM 105137</strain>
    </source>
</reference>
<feature type="modified residue" description="4-aspartylphosphate" evidence="9">
    <location>
        <position position="1172"/>
    </location>
</feature>
<dbReference type="EMBL" id="JACIFF010000008">
    <property type="protein sequence ID" value="MBB4080408.1"/>
    <property type="molecule type" value="Genomic_DNA"/>
</dbReference>
<dbReference type="InterPro" id="IPR013783">
    <property type="entry name" value="Ig-like_fold"/>
</dbReference>
<dbReference type="PANTHER" id="PTHR43547">
    <property type="entry name" value="TWO-COMPONENT HISTIDINE KINASE"/>
    <property type="match status" value="1"/>
</dbReference>
<feature type="domain" description="Histidine kinase" evidence="12">
    <location>
        <begin position="866"/>
        <end position="1089"/>
    </location>
</feature>
<dbReference type="Gene3D" id="2.130.10.10">
    <property type="entry name" value="YVTN repeat-like/Quinoprotein amine dehydrogenase"/>
    <property type="match status" value="3"/>
</dbReference>
<evidence type="ECO:0000256" key="4">
    <source>
        <dbReference type="ARBA" id="ARBA00022679"/>
    </source>
</evidence>
<feature type="signal peptide" evidence="10">
    <location>
        <begin position="1"/>
        <end position="19"/>
    </location>
</feature>
<dbReference type="Gene3D" id="1.10.10.60">
    <property type="entry name" value="Homeodomain-like"/>
    <property type="match status" value="1"/>
</dbReference>
<dbReference type="InterPro" id="IPR015943">
    <property type="entry name" value="WD40/YVTN_repeat-like_dom_sf"/>
</dbReference>
<dbReference type="SUPFAM" id="SSF47384">
    <property type="entry name" value="Homodimeric domain of signal transducing histidine kinase"/>
    <property type="match status" value="1"/>
</dbReference>
<dbReference type="CDD" id="cd00082">
    <property type="entry name" value="HisKA"/>
    <property type="match status" value="1"/>
</dbReference>
<feature type="domain" description="Response regulatory" evidence="13">
    <location>
        <begin position="1124"/>
        <end position="1239"/>
    </location>
</feature>
<dbReference type="GO" id="GO:0003700">
    <property type="term" value="F:DNA-binding transcription factor activity"/>
    <property type="evidence" value="ECO:0007669"/>
    <property type="project" value="InterPro"/>
</dbReference>
<dbReference type="PROSITE" id="PS00041">
    <property type="entry name" value="HTH_ARAC_FAMILY_1"/>
    <property type="match status" value="1"/>
</dbReference>
<protein>
    <recommendedName>
        <fullName evidence="2">histidine kinase</fullName>
        <ecNumber evidence="2">2.7.13.3</ecNumber>
    </recommendedName>
</protein>
<dbReference type="Pfam" id="PF07494">
    <property type="entry name" value="Reg_prop"/>
    <property type="match status" value="2"/>
</dbReference>
<evidence type="ECO:0000313" key="14">
    <source>
        <dbReference type="EMBL" id="MBB4080408.1"/>
    </source>
</evidence>
<organism evidence="14 15">
    <name type="scientific">Neolewinella aquimaris</name>
    <dbReference type="NCBI Taxonomy" id="1835722"/>
    <lineage>
        <taxon>Bacteria</taxon>
        <taxon>Pseudomonadati</taxon>
        <taxon>Bacteroidota</taxon>
        <taxon>Saprospiria</taxon>
        <taxon>Saprospirales</taxon>
        <taxon>Lewinellaceae</taxon>
        <taxon>Neolewinella</taxon>
    </lineage>
</organism>
<dbReference type="InterPro" id="IPR018060">
    <property type="entry name" value="HTH_AraC"/>
</dbReference>
<dbReference type="SUPFAM" id="SSF52172">
    <property type="entry name" value="CheY-like"/>
    <property type="match status" value="1"/>
</dbReference>
<dbReference type="InterPro" id="IPR001789">
    <property type="entry name" value="Sig_transdc_resp-reg_receiver"/>
</dbReference>
<evidence type="ECO:0000259" key="13">
    <source>
        <dbReference type="PROSITE" id="PS50110"/>
    </source>
</evidence>
<dbReference type="PANTHER" id="PTHR43547:SF2">
    <property type="entry name" value="HYBRID SIGNAL TRANSDUCTION HISTIDINE KINASE C"/>
    <property type="match status" value="1"/>
</dbReference>
<feature type="domain" description="HTH araC/xylS-type" evidence="11">
    <location>
        <begin position="1271"/>
        <end position="1370"/>
    </location>
</feature>
<dbReference type="SMART" id="SM00387">
    <property type="entry name" value="HATPase_c"/>
    <property type="match status" value="1"/>
</dbReference>
<gene>
    <name evidence="14" type="ORF">GGR28_003042</name>
</gene>
<dbReference type="InterPro" id="IPR018062">
    <property type="entry name" value="HTH_AraC-typ_CS"/>
</dbReference>
<dbReference type="Gene3D" id="3.30.565.10">
    <property type="entry name" value="Histidine kinase-like ATPase, C-terminal domain"/>
    <property type="match status" value="1"/>
</dbReference>
<dbReference type="InterPro" id="IPR011110">
    <property type="entry name" value="Reg_prop"/>
</dbReference>
<keyword evidence="5 14" id="KW-0418">Kinase</keyword>
<dbReference type="Pfam" id="PF12833">
    <property type="entry name" value="HTH_18"/>
    <property type="match status" value="1"/>
</dbReference>
<dbReference type="Gene3D" id="3.40.50.2300">
    <property type="match status" value="1"/>
</dbReference>
<keyword evidence="7 14" id="KW-0238">DNA-binding</keyword>